<accession>A0A0K2VA54</accession>
<proteinExistence type="predicted"/>
<reference evidence="1" key="1">
    <citation type="submission" date="2014-05" db="EMBL/GenBank/DDBJ databases">
        <authorList>
            <person name="Chronopoulou M."/>
        </authorList>
    </citation>
    <scope>NUCLEOTIDE SEQUENCE</scope>
    <source>
        <tissue evidence="1">Whole organism</tissue>
    </source>
</reference>
<protein>
    <submittedName>
        <fullName evidence="1">Uncharacterized protein</fullName>
    </submittedName>
</protein>
<sequence length="20" mass="2291">MNMSDKLVNTNTLSLSIYVF</sequence>
<dbReference type="AlphaFoldDB" id="A0A0K2VA54"/>
<organism evidence="1">
    <name type="scientific">Lepeophtheirus salmonis</name>
    <name type="common">Salmon louse</name>
    <name type="synonym">Caligus salmonis</name>
    <dbReference type="NCBI Taxonomy" id="72036"/>
    <lineage>
        <taxon>Eukaryota</taxon>
        <taxon>Metazoa</taxon>
        <taxon>Ecdysozoa</taxon>
        <taxon>Arthropoda</taxon>
        <taxon>Crustacea</taxon>
        <taxon>Multicrustacea</taxon>
        <taxon>Hexanauplia</taxon>
        <taxon>Copepoda</taxon>
        <taxon>Siphonostomatoida</taxon>
        <taxon>Caligidae</taxon>
        <taxon>Lepeophtheirus</taxon>
    </lineage>
</organism>
<evidence type="ECO:0000313" key="1">
    <source>
        <dbReference type="EMBL" id="CDW46816.1"/>
    </source>
</evidence>
<dbReference type="EMBL" id="HACA01029455">
    <property type="protein sequence ID" value="CDW46816.1"/>
    <property type="molecule type" value="Transcribed_RNA"/>
</dbReference>
<name>A0A0K2VA54_LEPSM</name>